<dbReference type="RefSeq" id="WP_377136697.1">
    <property type="nucleotide sequence ID" value="NZ_JBHSFI010000005.1"/>
</dbReference>
<dbReference type="InterPro" id="IPR013216">
    <property type="entry name" value="Methyltransf_11"/>
</dbReference>
<dbReference type="Proteomes" id="UP001596011">
    <property type="component" value="Unassembled WGS sequence"/>
</dbReference>
<evidence type="ECO:0000313" key="3">
    <source>
        <dbReference type="Proteomes" id="UP001596011"/>
    </source>
</evidence>
<name>A0ABV9HI82_9MICO</name>
<organism evidence="2 3">
    <name type="scientific">Promicromonospora alba</name>
    <dbReference type="NCBI Taxonomy" id="1616110"/>
    <lineage>
        <taxon>Bacteria</taxon>
        <taxon>Bacillati</taxon>
        <taxon>Actinomycetota</taxon>
        <taxon>Actinomycetes</taxon>
        <taxon>Micrococcales</taxon>
        <taxon>Promicromonosporaceae</taxon>
        <taxon>Promicromonospora</taxon>
    </lineage>
</organism>
<evidence type="ECO:0000259" key="1">
    <source>
        <dbReference type="Pfam" id="PF08241"/>
    </source>
</evidence>
<comment type="caution">
    <text evidence="2">The sequence shown here is derived from an EMBL/GenBank/DDBJ whole genome shotgun (WGS) entry which is preliminary data.</text>
</comment>
<evidence type="ECO:0000313" key="2">
    <source>
        <dbReference type="EMBL" id="MFC4629634.1"/>
    </source>
</evidence>
<dbReference type="GO" id="GO:0032259">
    <property type="term" value="P:methylation"/>
    <property type="evidence" value="ECO:0007669"/>
    <property type="project" value="UniProtKB-KW"/>
</dbReference>
<proteinExistence type="predicted"/>
<feature type="domain" description="Methyltransferase type 11" evidence="1">
    <location>
        <begin position="61"/>
        <end position="151"/>
    </location>
</feature>
<dbReference type="PANTHER" id="PTHR43464:SF23">
    <property type="entry name" value="JUVENILE HORMONE ACID O-METHYLTRANSFERASE"/>
    <property type="match status" value="1"/>
</dbReference>
<dbReference type="EMBL" id="JBHSFI010000005">
    <property type="protein sequence ID" value="MFC4629634.1"/>
    <property type="molecule type" value="Genomic_DNA"/>
</dbReference>
<keyword evidence="2" id="KW-0808">Transferase</keyword>
<dbReference type="Gene3D" id="3.40.50.150">
    <property type="entry name" value="Vaccinia Virus protein VP39"/>
    <property type="match status" value="1"/>
</dbReference>
<dbReference type="GO" id="GO:0008168">
    <property type="term" value="F:methyltransferase activity"/>
    <property type="evidence" value="ECO:0007669"/>
    <property type="project" value="UniProtKB-KW"/>
</dbReference>
<accession>A0ABV9HI82</accession>
<sequence>MTSTANATEPPSDEEARRADFLAYYDAEAADRARRPVPPWRVAAQQEFLARLAEERWRTVLEVGCGPGRDGEAIAAAGLAYTGVDLSPGMVEVARAAGLDAHVASATDLPFGDHTFDAVWSMSTLMHLDDAELAAALSEIVRVLVPGGLFAVGMWGAAELTVGTLAGPAAEPGKAYGPPRYFHRRTDTTVRERLGEHGEIESWWTRPSSPGSSHRYQYAVVRTAGPAG</sequence>
<protein>
    <submittedName>
        <fullName evidence="2">Class I SAM-dependent methyltransferase</fullName>
        <ecNumber evidence="2">2.1.-.-</ecNumber>
    </submittedName>
</protein>
<dbReference type="SUPFAM" id="SSF53335">
    <property type="entry name" value="S-adenosyl-L-methionine-dependent methyltransferases"/>
    <property type="match status" value="1"/>
</dbReference>
<gene>
    <name evidence="2" type="ORF">ACFO6V_15410</name>
</gene>
<dbReference type="EC" id="2.1.-.-" evidence="2"/>
<dbReference type="PANTHER" id="PTHR43464">
    <property type="entry name" value="METHYLTRANSFERASE"/>
    <property type="match status" value="1"/>
</dbReference>
<dbReference type="Pfam" id="PF08241">
    <property type="entry name" value="Methyltransf_11"/>
    <property type="match status" value="1"/>
</dbReference>
<keyword evidence="3" id="KW-1185">Reference proteome</keyword>
<dbReference type="CDD" id="cd02440">
    <property type="entry name" value="AdoMet_MTases"/>
    <property type="match status" value="1"/>
</dbReference>
<reference evidence="3" key="1">
    <citation type="journal article" date="2019" name="Int. J. Syst. Evol. Microbiol.">
        <title>The Global Catalogue of Microorganisms (GCM) 10K type strain sequencing project: providing services to taxonomists for standard genome sequencing and annotation.</title>
        <authorList>
            <consortium name="The Broad Institute Genomics Platform"/>
            <consortium name="The Broad Institute Genome Sequencing Center for Infectious Disease"/>
            <person name="Wu L."/>
            <person name="Ma J."/>
        </authorList>
    </citation>
    <scope>NUCLEOTIDE SEQUENCE [LARGE SCALE GENOMIC DNA]</scope>
    <source>
        <strain evidence="3">CCUG 42722</strain>
    </source>
</reference>
<keyword evidence="2" id="KW-0489">Methyltransferase</keyword>
<dbReference type="InterPro" id="IPR029063">
    <property type="entry name" value="SAM-dependent_MTases_sf"/>
</dbReference>